<dbReference type="GO" id="GO:0032259">
    <property type="term" value="P:methylation"/>
    <property type="evidence" value="ECO:0007669"/>
    <property type="project" value="UniProtKB-KW"/>
</dbReference>
<dbReference type="KEGG" id="pdf:CD630DERM_06010"/>
<feature type="domain" description="Methylguanine DNA methyltransferase ribonuclease-like" evidence="11">
    <location>
        <begin position="3"/>
        <end position="69"/>
    </location>
</feature>
<accession>A0A069A3C2</accession>
<evidence type="ECO:0000259" key="11">
    <source>
        <dbReference type="Pfam" id="PF02870"/>
    </source>
</evidence>
<dbReference type="EC" id="2.1.1.63" evidence="9"/>
<dbReference type="InterPro" id="IPR001497">
    <property type="entry name" value="MethylDNA_cys_MeTrfase_AS"/>
</dbReference>
<keyword evidence="4 9" id="KW-0489">Methyltransferase</keyword>
<dbReference type="HAMAP" id="MF_00772">
    <property type="entry name" value="OGT"/>
    <property type="match status" value="1"/>
</dbReference>
<dbReference type="RefSeq" id="WP_009902015.1">
    <property type="nucleotide sequence ID" value="NZ_BAABSG010000009.1"/>
</dbReference>
<dbReference type="FunFam" id="1.10.10.10:FF:000214">
    <property type="entry name" value="Methylated-DNA--protein-cysteine methyltransferase"/>
    <property type="match status" value="1"/>
</dbReference>
<dbReference type="InterPro" id="IPR023546">
    <property type="entry name" value="MGMT"/>
</dbReference>
<keyword evidence="7 9" id="KW-0234">DNA repair</keyword>
<proteinExistence type="inferred from homology"/>
<dbReference type="EMBL" id="CAADAN010000025">
    <property type="protein sequence ID" value="VFD36506.1"/>
    <property type="molecule type" value="Genomic_DNA"/>
</dbReference>
<evidence type="ECO:0000256" key="7">
    <source>
        <dbReference type="ARBA" id="ARBA00023204"/>
    </source>
</evidence>
<dbReference type="InterPro" id="IPR036388">
    <property type="entry name" value="WH-like_DNA-bd_sf"/>
</dbReference>
<dbReference type="SUPFAM" id="SSF46767">
    <property type="entry name" value="Methylated DNA-protein cysteine methyltransferase, C-terminal domain"/>
    <property type="match status" value="1"/>
</dbReference>
<gene>
    <name evidence="12" type="primary">ogt</name>
    <name evidence="15" type="synonym">ogt1</name>
    <name evidence="14" type="ORF">BN1095_820003</name>
    <name evidence="12" type="ORF">BN1096_250015</name>
    <name evidence="13" type="ORF">BN1097_240014</name>
    <name evidence="15" type="ORF">SAMEA1402399_04001</name>
</gene>
<dbReference type="InterPro" id="IPR036217">
    <property type="entry name" value="MethylDNA_cys_MeTrfase_DNAb"/>
</dbReference>
<comment type="function">
    <text evidence="9">Involved in the cellular defense against the biological effects of O6-methylguanine (O6-MeG) and O4-methylthymine (O4-MeT) in DNA. Repairs the methylated nucleobase in DNA by stoichiometrically transferring the methyl group to a cysteine residue in the enzyme. This is a suicide reaction: the enzyme is irreversibly inactivated.</text>
</comment>
<dbReference type="GeneID" id="66353097"/>
<evidence type="ECO:0000313" key="12">
    <source>
        <dbReference type="EMBL" id="CDS83893.1"/>
    </source>
</evidence>
<evidence type="ECO:0000256" key="9">
    <source>
        <dbReference type="HAMAP-Rule" id="MF_00772"/>
    </source>
</evidence>
<keyword evidence="5 9" id="KW-0808">Transferase</keyword>
<comment type="catalytic activity">
    <reaction evidence="8 9">
        <text>a 6-O-methyl-2'-deoxyguanosine in DNA + L-cysteinyl-[protein] = S-methyl-L-cysteinyl-[protein] + a 2'-deoxyguanosine in DNA</text>
        <dbReference type="Rhea" id="RHEA:24000"/>
        <dbReference type="Rhea" id="RHEA-COMP:10131"/>
        <dbReference type="Rhea" id="RHEA-COMP:10132"/>
        <dbReference type="Rhea" id="RHEA-COMP:11367"/>
        <dbReference type="Rhea" id="RHEA-COMP:11368"/>
        <dbReference type="ChEBI" id="CHEBI:29950"/>
        <dbReference type="ChEBI" id="CHEBI:82612"/>
        <dbReference type="ChEBI" id="CHEBI:85445"/>
        <dbReference type="ChEBI" id="CHEBI:85448"/>
        <dbReference type="EC" id="2.1.1.63"/>
    </reaction>
</comment>
<evidence type="ECO:0000256" key="5">
    <source>
        <dbReference type="ARBA" id="ARBA00022679"/>
    </source>
</evidence>
<protein>
    <recommendedName>
        <fullName evidence="9">Methylated-DNA--protein-cysteine methyltransferase</fullName>
        <ecNumber evidence="9">2.1.1.63</ecNumber>
    </recommendedName>
    <alternativeName>
        <fullName evidence="9">6-O-methylguanine-DNA methyltransferase</fullName>
        <shortName evidence="9">MGMT</shortName>
    </alternativeName>
    <alternativeName>
        <fullName evidence="9">O-6-methylguanine-DNA-alkyltransferase</fullName>
    </alternativeName>
</protein>
<dbReference type="Proteomes" id="UP000411588">
    <property type="component" value="Unassembled WGS sequence"/>
</dbReference>
<dbReference type="Pfam" id="PF02870">
    <property type="entry name" value="Methyltransf_1N"/>
    <property type="match status" value="1"/>
</dbReference>
<dbReference type="GO" id="GO:0006307">
    <property type="term" value="P:DNA alkylation repair"/>
    <property type="evidence" value="ECO:0007669"/>
    <property type="project" value="UniProtKB-UniRule"/>
</dbReference>
<dbReference type="CDD" id="cd06445">
    <property type="entry name" value="ATase"/>
    <property type="match status" value="1"/>
</dbReference>
<reference evidence="12" key="1">
    <citation type="submission" date="2014-07" db="EMBL/GenBank/DDBJ databases">
        <authorList>
            <person name="Monot Marc"/>
        </authorList>
    </citation>
    <scope>NUCLEOTIDE SEQUENCE</scope>
    <source>
        <strain evidence="14">7032989</strain>
        <strain evidence="13">7032994</strain>
    </source>
</reference>
<keyword evidence="6 9" id="KW-0227">DNA damage</keyword>
<comment type="subcellular location">
    <subcellularLocation>
        <location evidence="9">Cytoplasm</location>
    </subcellularLocation>
</comment>
<comment type="similarity">
    <text evidence="2 9">Belongs to the MGMT family.</text>
</comment>
<comment type="catalytic activity">
    <reaction evidence="1 9">
        <text>a 4-O-methyl-thymidine in DNA + L-cysteinyl-[protein] = a thymidine in DNA + S-methyl-L-cysteinyl-[protein]</text>
        <dbReference type="Rhea" id="RHEA:53428"/>
        <dbReference type="Rhea" id="RHEA-COMP:10131"/>
        <dbReference type="Rhea" id="RHEA-COMP:10132"/>
        <dbReference type="Rhea" id="RHEA-COMP:13555"/>
        <dbReference type="Rhea" id="RHEA-COMP:13556"/>
        <dbReference type="ChEBI" id="CHEBI:29950"/>
        <dbReference type="ChEBI" id="CHEBI:82612"/>
        <dbReference type="ChEBI" id="CHEBI:137386"/>
        <dbReference type="ChEBI" id="CHEBI:137387"/>
        <dbReference type="EC" id="2.1.1.63"/>
    </reaction>
</comment>
<dbReference type="GO" id="GO:0003908">
    <property type="term" value="F:methylated-DNA-[protein]-cysteine S-methyltransferase activity"/>
    <property type="evidence" value="ECO:0007669"/>
    <property type="project" value="UniProtKB-UniRule"/>
</dbReference>
<evidence type="ECO:0000313" key="14">
    <source>
        <dbReference type="EMBL" id="CDT81178.1"/>
    </source>
</evidence>
<dbReference type="InterPro" id="IPR036631">
    <property type="entry name" value="MGMT_N_sf"/>
</dbReference>
<dbReference type="PANTHER" id="PTHR10815:SF5">
    <property type="entry name" value="METHYLATED-DNA--PROTEIN-CYSTEINE METHYLTRANSFERASE"/>
    <property type="match status" value="1"/>
</dbReference>
<name>A0A069A3C2_CLODI</name>
<dbReference type="GO" id="GO:0005737">
    <property type="term" value="C:cytoplasm"/>
    <property type="evidence" value="ECO:0007669"/>
    <property type="project" value="UniProtKB-SubCell"/>
</dbReference>
<dbReference type="InterPro" id="IPR008332">
    <property type="entry name" value="MethylG_MeTrfase_N"/>
</dbReference>
<feature type="domain" description="Methylated-DNA-[protein]-cysteine S-methyltransferase DNA binding" evidence="10">
    <location>
        <begin position="78"/>
        <end position="163"/>
    </location>
</feature>
<keyword evidence="3 9" id="KW-0963">Cytoplasm</keyword>
<evidence type="ECO:0000313" key="15">
    <source>
        <dbReference type="EMBL" id="VFD36506.1"/>
    </source>
</evidence>
<evidence type="ECO:0000313" key="16">
    <source>
        <dbReference type="Proteomes" id="UP000411588"/>
    </source>
</evidence>
<dbReference type="InterPro" id="IPR014048">
    <property type="entry name" value="MethylDNA_cys_MeTrfase_DNA-bd"/>
</dbReference>
<evidence type="ECO:0000256" key="4">
    <source>
        <dbReference type="ARBA" id="ARBA00022603"/>
    </source>
</evidence>
<reference evidence="15 16" key="2">
    <citation type="submission" date="2019-02" db="EMBL/GenBank/DDBJ databases">
        <authorList>
            <consortium name="Pathogen Informatics"/>
        </authorList>
    </citation>
    <scope>NUCLEOTIDE SEQUENCE [LARGE SCALE GENOMIC DNA]</scope>
    <source>
        <strain evidence="16">clo34</strain>
        <strain evidence="15">Clo34</strain>
    </source>
</reference>
<dbReference type="EMBL" id="LK932359">
    <property type="protein sequence ID" value="CDS84000.1"/>
    <property type="molecule type" value="Genomic_DNA"/>
</dbReference>
<dbReference type="PATRIC" id="fig|1496.854.peg.610"/>
<evidence type="ECO:0000256" key="6">
    <source>
        <dbReference type="ARBA" id="ARBA00022763"/>
    </source>
</evidence>
<dbReference type="Gene3D" id="3.30.160.70">
    <property type="entry name" value="Methylated DNA-protein cysteine methyltransferase domain"/>
    <property type="match status" value="1"/>
</dbReference>
<dbReference type="EMBL" id="LK932475">
    <property type="protein sequence ID" value="CDS83893.1"/>
    <property type="molecule type" value="Genomic_DNA"/>
</dbReference>
<feature type="active site" description="Nucleophile; methyl group acceptor" evidence="9">
    <location>
        <position position="134"/>
    </location>
</feature>
<dbReference type="SUPFAM" id="SSF53155">
    <property type="entry name" value="Methylated DNA-protein cysteine methyltransferase domain"/>
    <property type="match status" value="1"/>
</dbReference>
<dbReference type="PANTHER" id="PTHR10815">
    <property type="entry name" value="METHYLATED-DNA--PROTEIN-CYSTEINE METHYLTRANSFERASE"/>
    <property type="match status" value="1"/>
</dbReference>
<dbReference type="NCBIfam" id="TIGR00589">
    <property type="entry name" value="ogt"/>
    <property type="match status" value="1"/>
</dbReference>
<evidence type="ECO:0000259" key="10">
    <source>
        <dbReference type="Pfam" id="PF01035"/>
    </source>
</evidence>
<dbReference type="EMBL" id="LK933526">
    <property type="protein sequence ID" value="CDT81178.1"/>
    <property type="molecule type" value="Genomic_DNA"/>
</dbReference>
<evidence type="ECO:0000256" key="3">
    <source>
        <dbReference type="ARBA" id="ARBA00022490"/>
    </source>
</evidence>
<evidence type="ECO:0000313" key="13">
    <source>
        <dbReference type="EMBL" id="CDS84000.1"/>
    </source>
</evidence>
<dbReference type="AlphaFoldDB" id="A0A069A3C2"/>
<evidence type="ECO:0000256" key="1">
    <source>
        <dbReference type="ARBA" id="ARBA00001286"/>
    </source>
</evidence>
<comment type="miscellaneous">
    <text evidence="9">This enzyme catalyzes only one turnover and therefore is not strictly catalytic. According to one definition, an enzyme is a biocatalyst that acts repeatedly and over many reaction cycles.</text>
</comment>
<dbReference type="Pfam" id="PF01035">
    <property type="entry name" value="DNA_binding_1"/>
    <property type="match status" value="1"/>
</dbReference>
<organism evidence="12">
    <name type="scientific">Clostridioides difficile</name>
    <name type="common">Peptoclostridium difficile</name>
    <dbReference type="NCBI Taxonomy" id="1496"/>
    <lineage>
        <taxon>Bacteria</taxon>
        <taxon>Bacillati</taxon>
        <taxon>Bacillota</taxon>
        <taxon>Clostridia</taxon>
        <taxon>Peptostreptococcales</taxon>
        <taxon>Peptostreptococcaceae</taxon>
        <taxon>Clostridioides</taxon>
    </lineage>
</organism>
<dbReference type="Gene3D" id="1.10.10.10">
    <property type="entry name" value="Winged helix-like DNA-binding domain superfamily/Winged helix DNA-binding domain"/>
    <property type="match status" value="1"/>
</dbReference>
<evidence type="ECO:0000256" key="2">
    <source>
        <dbReference type="ARBA" id="ARBA00008711"/>
    </source>
</evidence>
<evidence type="ECO:0000256" key="8">
    <source>
        <dbReference type="ARBA" id="ARBA00049348"/>
    </source>
</evidence>
<dbReference type="PROSITE" id="PS00374">
    <property type="entry name" value="MGMT"/>
    <property type="match status" value="1"/>
</dbReference>
<sequence>MQYISYYHSPIGNILLASDNIGLTGLWFENQKYYAYNLDQEHQEKELPIFEQTKKWLDIYFSGKEPNFTPSLHMVGTPFQTTVWKILQQIPYGKTITYGEIAYKVAQQKGISKMSAQAIGGAVGHNGISIIIPCHRVVGTNGSLTGYAGGIDRKIKLLSLEKVSVQHYFIPKKGSAL</sequence>